<accession>D9SS77</accession>
<dbReference type="eggNOG" id="COG0119">
    <property type="taxonomic scope" value="Bacteria"/>
</dbReference>
<evidence type="ECO:0000313" key="4">
    <source>
        <dbReference type="EMBL" id="ADL52524.1"/>
    </source>
</evidence>
<protein>
    <submittedName>
        <fullName evidence="4">Pyruvate carboxyltransferase</fullName>
    </submittedName>
</protein>
<dbReference type="GO" id="GO:0046912">
    <property type="term" value="F:acyltransferase activity, acyl groups converted into alkyl on transfer"/>
    <property type="evidence" value="ECO:0007669"/>
    <property type="project" value="InterPro"/>
</dbReference>
<dbReference type="InterPro" id="IPR000891">
    <property type="entry name" value="PYR_CT"/>
</dbReference>
<dbReference type="GO" id="GO:0019752">
    <property type="term" value="P:carboxylic acid metabolic process"/>
    <property type="evidence" value="ECO:0007669"/>
    <property type="project" value="InterPro"/>
</dbReference>
<dbReference type="InterPro" id="IPR002034">
    <property type="entry name" value="AIPM/Hcit_synth_CS"/>
</dbReference>
<dbReference type="STRING" id="573061.Clocel_2828"/>
<proteinExistence type="inferred from homology"/>
<evidence type="ECO:0000256" key="2">
    <source>
        <dbReference type="RuleBase" id="RU003523"/>
    </source>
</evidence>
<feature type="domain" description="Pyruvate carboxyltransferase" evidence="3">
    <location>
        <begin position="4"/>
        <end position="261"/>
    </location>
</feature>
<gene>
    <name evidence="4" type="ordered locus">Clocel_2828</name>
</gene>
<dbReference type="HOGENOM" id="CLU_022158_4_1_9"/>
<dbReference type="PROSITE" id="PS00816">
    <property type="entry name" value="AIPM_HOMOCIT_SYNTH_2"/>
    <property type="match status" value="1"/>
</dbReference>
<evidence type="ECO:0000313" key="5">
    <source>
        <dbReference type="Proteomes" id="UP000002730"/>
    </source>
</evidence>
<reference evidence="4 5" key="1">
    <citation type="submission" date="2010-08" db="EMBL/GenBank/DDBJ databases">
        <title>Complete sequence of Clostridium cellulovorans 743B.</title>
        <authorList>
            <consortium name="US DOE Joint Genome Institute"/>
            <person name="Lucas S."/>
            <person name="Copeland A."/>
            <person name="Lapidus A."/>
            <person name="Cheng J.-F."/>
            <person name="Bruce D."/>
            <person name="Goodwin L."/>
            <person name="Pitluck S."/>
            <person name="Chertkov O."/>
            <person name="Detter J.C."/>
            <person name="Han C."/>
            <person name="Tapia R."/>
            <person name="Land M."/>
            <person name="Hauser L."/>
            <person name="Chang Y.-J."/>
            <person name="Jeffries C."/>
            <person name="Kyrpides N."/>
            <person name="Ivanova N."/>
            <person name="Mikhailova N."/>
            <person name="Hemme C.L."/>
            <person name="Woyke T."/>
        </authorList>
    </citation>
    <scope>NUCLEOTIDE SEQUENCE [LARGE SCALE GENOMIC DNA]</scope>
    <source>
        <strain evidence="5">ATCC 35296 / DSM 3052 / OCM 3 / 743B</strain>
    </source>
</reference>
<evidence type="ECO:0000256" key="1">
    <source>
        <dbReference type="ARBA" id="ARBA00022679"/>
    </source>
</evidence>
<sequence>MMKVKIVDTTLRDGEQKAGIALGVNEKVQIAKYISDLDVYQLEVGVPAMGGEEKRSIEKIAQLGLSCKIAAWNRMSIEDIRHSIDCNVDIIHISVPTSDIQINSKLNKDRKWVLSQMSRAIYFAKEKGYEVNLGFEDASRASIDFLIELSRYASCLDVKTVRYADTVGILYPRKTFEIISSLKKNTDMAIEIHSHNDFGMAISNSIAAIKAGAEFVDCTFGGIGERAGNCDLIKFLNSYSVLIEREMKDKYKSLKETERMIMNWCFGISS</sequence>
<organism evidence="4 5">
    <name type="scientific">Clostridium cellulovorans (strain ATCC 35296 / DSM 3052 / OCM 3 / 743B)</name>
    <dbReference type="NCBI Taxonomy" id="573061"/>
    <lineage>
        <taxon>Bacteria</taxon>
        <taxon>Bacillati</taxon>
        <taxon>Bacillota</taxon>
        <taxon>Clostridia</taxon>
        <taxon>Eubacteriales</taxon>
        <taxon>Clostridiaceae</taxon>
        <taxon>Clostridium</taxon>
    </lineage>
</organism>
<dbReference type="Proteomes" id="UP000002730">
    <property type="component" value="Chromosome"/>
</dbReference>
<keyword evidence="1 2" id="KW-0808">Transferase</keyword>
<dbReference type="KEGG" id="ccb:Clocel_2828"/>
<dbReference type="PROSITE" id="PS00815">
    <property type="entry name" value="AIPM_HOMOCIT_SYNTH_1"/>
    <property type="match status" value="1"/>
</dbReference>
<dbReference type="PANTHER" id="PTHR42880">
    <property type="entry name" value="HOMOCITRATE SYNTHASE"/>
    <property type="match status" value="1"/>
</dbReference>
<evidence type="ECO:0000259" key="3">
    <source>
        <dbReference type="PROSITE" id="PS50991"/>
    </source>
</evidence>
<comment type="similarity">
    <text evidence="2">Belongs to the alpha-IPM synthase/homocitrate synthase family.</text>
</comment>
<dbReference type="PANTHER" id="PTHR42880:SF1">
    <property type="entry name" value="ISOPROPYLMALATE_HOMOCITRATE_CITRAMALATE SYNTHASE FAMILY PROTEIN"/>
    <property type="match status" value="1"/>
</dbReference>
<dbReference type="SUPFAM" id="SSF51569">
    <property type="entry name" value="Aldolase"/>
    <property type="match status" value="1"/>
</dbReference>
<keyword evidence="4" id="KW-0670">Pyruvate</keyword>
<dbReference type="AlphaFoldDB" id="D9SS77"/>
<dbReference type="InterPro" id="IPR013785">
    <property type="entry name" value="Aldolase_TIM"/>
</dbReference>
<dbReference type="Gene3D" id="3.20.20.70">
    <property type="entry name" value="Aldolase class I"/>
    <property type="match status" value="1"/>
</dbReference>
<keyword evidence="5" id="KW-1185">Reference proteome</keyword>
<dbReference type="Pfam" id="PF00682">
    <property type="entry name" value="HMGL-like"/>
    <property type="match status" value="1"/>
</dbReference>
<dbReference type="PROSITE" id="PS50991">
    <property type="entry name" value="PYR_CT"/>
    <property type="match status" value="1"/>
</dbReference>
<dbReference type="EMBL" id="CP002160">
    <property type="protein sequence ID" value="ADL52524.1"/>
    <property type="molecule type" value="Genomic_DNA"/>
</dbReference>
<name>D9SS77_CLOC7</name>